<evidence type="ECO:0000313" key="3">
    <source>
        <dbReference type="Proteomes" id="UP001224775"/>
    </source>
</evidence>
<protein>
    <recommendedName>
        <fullName evidence="4">Sulfotransferase domain-containing protein</fullName>
    </recommendedName>
</protein>
<dbReference type="Gene3D" id="3.40.50.300">
    <property type="entry name" value="P-loop containing nucleotide triphosphate hydrolases"/>
    <property type="match status" value="1"/>
</dbReference>
<organism evidence="2 3">
    <name type="scientific">Skeletonema marinoi</name>
    <dbReference type="NCBI Taxonomy" id="267567"/>
    <lineage>
        <taxon>Eukaryota</taxon>
        <taxon>Sar</taxon>
        <taxon>Stramenopiles</taxon>
        <taxon>Ochrophyta</taxon>
        <taxon>Bacillariophyta</taxon>
        <taxon>Coscinodiscophyceae</taxon>
        <taxon>Thalassiosirophycidae</taxon>
        <taxon>Thalassiosirales</taxon>
        <taxon>Skeletonemataceae</taxon>
        <taxon>Skeletonema</taxon>
        <taxon>Skeletonema marinoi-dohrnii complex</taxon>
    </lineage>
</organism>
<gene>
    <name evidence="2" type="ORF">QTG54_009893</name>
</gene>
<keyword evidence="3" id="KW-1185">Reference proteome</keyword>
<proteinExistence type="predicted"/>
<sequence>MAAAVAAANKSLWTKVSISIVSTLIGICLGAQFNILGSLLHINFEGRGDSYLDGGIPDYIAEQREKLIVDTTTTASNKPPSYLKWQDAPPPETPSNWTFIKPQYCNMCDTCHQKWLQSAPTSMKNTTEKIIVHYHLQHNAGTNFFALAHAFTPCATRACWQIHKHCLISYNEQVEAENIRSNYYQHGVQYVSYENMLPPRFPLPFVSESAREGLFFTTIMRDPMKRLITWLRQLQKYPSRATTKDVGTPPDFFWSEMEGNRGVYKRENLNVRWLSGTLDDVTPDHVNIAKCRLQLFDLVIVDTTYDAAVKEVICPLNNWQGLDEHGRCNGTQTPHHNAKKPDPLNETDSHFVGAWIERLRPSFELYDYARILSYLQLKNRGVKDIHELYEVPSYIETLSRFTNIQLNTPKESLVSLKNIDRFHPPKEFCDNLKKVWVSNADEVPYVNGIGTIGKGRIYTSHG</sequence>
<dbReference type="InterPro" id="IPR027417">
    <property type="entry name" value="P-loop_NTPase"/>
</dbReference>
<keyword evidence="1" id="KW-1133">Transmembrane helix</keyword>
<dbReference type="AlphaFoldDB" id="A0AAD9DB42"/>
<feature type="transmembrane region" description="Helical" evidence="1">
    <location>
        <begin position="12"/>
        <end position="33"/>
    </location>
</feature>
<evidence type="ECO:0000256" key="1">
    <source>
        <dbReference type="SAM" id="Phobius"/>
    </source>
</evidence>
<keyword evidence="1" id="KW-0472">Membrane</keyword>
<evidence type="ECO:0008006" key="4">
    <source>
        <dbReference type="Google" id="ProtNLM"/>
    </source>
</evidence>
<dbReference type="Proteomes" id="UP001224775">
    <property type="component" value="Unassembled WGS sequence"/>
</dbReference>
<reference evidence="2" key="1">
    <citation type="submission" date="2023-06" db="EMBL/GenBank/DDBJ databases">
        <title>Survivors Of The Sea: Transcriptome response of Skeletonema marinoi to long-term dormancy.</title>
        <authorList>
            <person name="Pinder M.I.M."/>
            <person name="Kourtchenko O."/>
            <person name="Robertson E.K."/>
            <person name="Larsson T."/>
            <person name="Maumus F."/>
            <person name="Osuna-Cruz C.M."/>
            <person name="Vancaester E."/>
            <person name="Stenow R."/>
            <person name="Vandepoele K."/>
            <person name="Ploug H."/>
            <person name="Bruchert V."/>
            <person name="Godhe A."/>
            <person name="Topel M."/>
        </authorList>
    </citation>
    <scope>NUCLEOTIDE SEQUENCE</scope>
    <source>
        <strain evidence="2">R05AC</strain>
    </source>
</reference>
<accession>A0AAD9DB42</accession>
<keyword evidence="1" id="KW-0812">Transmembrane</keyword>
<name>A0AAD9DB42_9STRA</name>
<evidence type="ECO:0000313" key="2">
    <source>
        <dbReference type="EMBL" id="KAK1739350.1"/>
    </source>
</evidence>
<dbReference type="EMBL" id="JATAAI010000018">
    <property type="protein sequence ID" value="KAK1739350.1"/>
    <property type="molecule type" value="Genomic_DNA"/>
</dbReference>
<comment type="caution">
    <text evidence="2">The sequence shown here is derived from an EMBL/GenBank/DDBJ whole genome shotgun (WGS) entry which is preliminary data.</text>
</comment>